<gene>
    <name evidence="1" type="ORF">M9H77_06132</name>
</gene>
<accession>A0ACC0BRG1</accession>
<dbReference type="EMBL" id="CM044702">
    <property type="protein sequence ID" value="KAI5675182.1"/>
    <property type="molecule type" value="Genomic_DNA"/>
</dbReference>
<evidence type="ECO:0000313" key="2">
    <source>
        <dbReference type="Proteomes" id="UP001060085"/>
    </source>
</evidence>
<evidence type="ECO:0000313" key="1">
    <source>
        <dbReference type="EMBL" id="KAI5675182.1"/>
    </source>
</evidence>
<proteinExistence type="predicted"/>
<keyword evidence="2" id="KW-1185">Reference proteome</keyword>
<name>A0ACC0BRG1_CATRO</name>
<organism evidence="1 2">
    <name type="scientific">Catharanthus roseus</name>
    <name type="common">Madagascar periwinkle</name>
    <name type="synonym">Vinca rosea</name>
    <dbReference type="NCBI Taxonomy" id="4058"/>
    <lineage>
        <taxon>Eukaryota</taxon>
        <taxon>Viridiplantae</taxon>
        <taxon>Streptophyta</taxon>
        <taxon>Embryophyta</taxon>
        <taxon>Tracheophyta</taxon>
        <taxon>Spermatophyta</taxon>
        <taxon>Magnoliopsida</taxon>
        <taxon>eudicotyledons</taxon>
        <taxon>Gunneridae</taxon>
        <taxon>Pentapetalae</taxon>
        <taxon>asterids</taxon>
        <taxon>lamiids</taxon>
        <taxon>Gentianales</taxon>
        <taxon>Apocynaceae</taxon>
        <taxon>Rauvolfioideae</taxon>
        <taxon>Vinceae</taxon>
        <taxon>Catharanthinae</taxon>
        <taxon>Catharanthus</taxon>
    </lineage>
</organism>
<dbReference type="Proteomes" id="UP001060085">
    <property type="component" value="Linkage Group LG02"/>
</dbReference>
<comment type="caution">
    <text evidence="1">The sequence shown here is derived from an EMBL/GenBank/DDBJ whole genome shotgun (WGS) entry which is preliminary data.</text>
</comment>
<protein>
    <submittedName>
        <fullName evidence="1">Uncharacterized protein</fullName>
    </submittedName>
</protein>
<reference evidence="2" key="1">
    <citation type="journal article" date="2023" name="Nat. Plants">
        <title>Single-cell RNA sequencing provides a high-resolution roadmap for understanding the multicellular compartmentation of specialized metabolism.</title>
        <authorList>
            <person name="Sun S."/>
            <person name="Shen X."/>
            <person name="Li Y."/>
            <person name="Li Y."/>
            <person name="Wang S."/>
            <person name="Li R."/>
            <person name="Zhang H."/>
            <person name="Shen G."/>
            <person name="Guo B."/>
            <person name="Wei J."/>
            <person name="Xu J."/>
            <person name="St-Pierre B."/>
            <person name="Chen S."/>
            <person name="Sun C."/>
        </authorList>
    </citation>
    <scope>NUCLEOTIDE SEQUENCE [LARGE SCALE GENOMIC DNA]</scope>
</reference>
<sequence>MRSSSMATVAYNYYWFFFTLLMMCLGGRCQLSTDFYSTTCPNLFRVVRREVQNAIKVEMRMAASLLRLHFHDCFVNGCDASVLLDGSEGEKFALANLNSARGFEVIDAIKNSVENACPAIVSCADILTIAARDSVVLSGGPSWKVLLGRRDGLVANQEGANALPSPFDSLTTIIAKFMALGLNLTDVVSLSGAHTIGSTRCALFSGRLYNFSGSGSPDTTMDAALVTQLRKVCPLTGSDGNNTVPLDINSRDLFDNRYFQNLLTGRGILQSDQILYSSDEAISTTRSIVQSYSTNPMLFFGDFVNSMIKMGNIGILTGSDGQIRKNCRLVNSN</sequence>